<name>A0A0M2P6T0_STACC</name>
<dbReference type="PATRIC" id="fig|74704.6.peg.15"/>
<dbReference type="Proteomes" id="UP000034455">
    <property type="component" value="Unassembled WGS sequence"/>
</dbReference>
<evidence type="ECO:0000313" key="1">
    <source>
        <dbReference type="EMBL" id="KKI65593.1"/>
    </source>
</evidence>
<protein>
    <submittedName>
        <fullName evidence="1">Uncharacterized protein</fullName>
    </submittedName>
</protein>
<comment type="caution">
    <text evidence="1">The sequence shown here is derived from an EMBL/GenBank/DDBJ whole genome shotgun (WGS) entry which is preliminary data.</text>
</comment>
<gene>
    <name evidence="1" type="ORF">UF66_0015</name>
</gene>
<dbReference type="GeneID" id="58097664"/>
<dbReference type="RefSeq" id="WP_019467806.1">
    <property type="nucleotide sequence ID" value="NZ_BKAS01000025.1"/>
</dbReference>
<accession>A0A0M2P6T0</accession>
<dbReference type="EMBL" id="LAKJ01000001">
    <property type="protein sequence ID" value="KKI65593.1"/>
    <property type="molecule type" value="Genomic_DNA"/>
</dbReference>
<sequence>MENRHITNEQKRHIIDSITEKTKDKSICNCGHPNIEILDGHYFLPLLTASLGNDPTPMITLLCNHCGKMHFYSQNFLGIKTR</sequence>
<reference evidence="1 2" key="1">
    <citation type="submission" date="2015-03" db="EMBL/GenBank/DDBJ databases">
        <title>Genome Assembly of Staphylococcus cohnii subsp. cohnii strain G22B2.</title>
        <authorList>
            <person name="Nair G."/>
            <person name="Kaur G."/>
            <person name="Khatri I."/>
            <person name="Singh N.K."/>
            <person name="Sathyabama S."/>
            <person name="Maurya S.K."/>
            <person name="Subramanian S."/>
            <person name="Agrewala J.N."/>
            <person name="Mayilraj S."/>
        </authorList>
    </citation>
    <scope>NUCLEOTIDE SEQUENCE [LARGE SCALE GENOMIC DNA]</scope>
    <source>
        <strain evidence="1 2">G22B2</strain>
    </source>
</reference>
<organism evidence="1 2">
    <name type="scientific">Staphylococcus cohnii subsp. cohnii</name>
    <dbReference type="NCBI Taxonomy" id="74704"/>
    <lineage>
        <taxon>Bacteria</taxon>
        <taxon>Bacillati</taxon>
        <taxon>Bacillota</taxon>
        <taxon>Bacilli</taxon>
        <taxon>Bacillales</taxon>
        <taxon>Staphylococcaceae</taxon>
        <taxon>Staphylococcus</taxon>
        <taxon>Staphylococcus cohnii species complex</taxon>
    </lineage>
</organism>
<dbReference type="AlphaFoldDB" id="A0A0M2P6T0"/>
<proteinExistence type="predicted"/>
<evidence type="ECO:0000313" key="2">
    <source>
        <dbReference type="Proteomes" id="UP000034455"/>
    </source>
</evidence>